<feature type="transmembrane region" description="Helical" evidence="1">
    <location>
        <begin position="191"/>
        <end position="212"/>
    </location>
</feature>
<organism evidence="3 4">
    <name type="scientific">Tritrichomonas musculus</name>
    <dbReference type="NCBI Taxonomy" id="1915356"/>
    <lineage>
        <taxon>Eukaryota</taxon>
        <taxon>Metamonada</taxon>
        <taxon>Parabasalia</taxon>
        <taxon>Tritrichomonadida</taxon>
        <taxon>Tritrichomonadidae</taxon>
        <taxon>Tritrichomonas</taxon>
    </lineage>
</organism>
<dbReference type="Proteomes" id="UP001470230">
    <property type="component" value="Unassembled WGS sequence"/>
</dbReference>
<feature type="chain" id="PRO_5045206766" description="Glycosyltransferase RgtA/B/C/D-like domain-containing protein" evidence="2">
    <location>
        <begin position="20"/>
        <end position="363"/>
    </location>
</feature>
<accession>A0ABR2KH56</accession>
<feature type="transmembrane region" description="Helical" evidence="1">
    <location>
        <begin position="126"/>
        <end position="149"/>
    </location>
</feature>
<keyword evidence="4" id="KW-1185">Reference proteome</keyword>
<feature type="signal peptide" evidence="2">
    <location>
        <begin position="1"/>
        <end position="19"/>
    </location>
</feature>
<proteinExistence type="predicted"/>
<gene>
    <name evidence="3" type="ORF">M9Y10_035066</name>
</gene>
<comment type="caution">
    <text evidence="3">The sequence shown here is derived from an EMBL/GenBank/DDBJ whole genome shotgun (WGS) entry which is preliminary data.</text>
</comment>
<keyword evidence="1" id="KW-0472">Membrane</keyword>
<evidence type="ECO:0000256" key="1">
    <source>
        <dbReference type="SAM" id="Phobius"/>
    </source>
</evidence>
<evidence type="ECO:0000313" key="4">
    <source>
        <dbReference type="Proteomes" id="UP001470230"/>
    </source>
</evidence>
<sequence>MASTTISVWFVSSLTGSSSSVVCYWDGPNYVFAGITLYDISRDNPWTRSFNYNPSYFACHLPGFPLLIRFCAFFTIGNYLYADYLAIIVSGLLLCYSFRRVLIIYGCVDNPLYTTLLLSIFPMRLFIYHSVGASEPLFISYVCLSLIFYKFDQFLPMLFSVWGGCITRIEGMAIGATIGACYLLRLEILKALSMFLTFVSTFCLMILHRAMFDDPFAYIKFNSGQQGLIQLRPLHEIRGGNSRSRDVLYLHSFIDFYFLYVIGLIPLFFNAGPIAIYSFIHLAYVSLLRHMDVFRYSLSAAVFCLLVGFDRMWSDRRVRSAMYYFAPFYFVFLLSYATGQIHSNRCGDDFWRQVLDAAKDNMH</sequence>
<feature type="transmembrane region" description="Helical" evidence="1">
    <location>
        <begin position="257"/>
        <end position="287"/>
    </location>
</feature>
<protein>
    <recommendedName>
        <fullName evidence="5">Glycosyltransferase RgtA/B/C/D-like domain-containing protein</fullName>
    </recommendedName>
</protein>
<evidence type="ECO:0000313" key="3">
    <source>
        <dbReference type="EMBL" id="KAK8890293.1"/>
    </source>
</evidence>
<feature type="transmembrane region" description="Helical" evidence="1">
    <location>
        <begin position="293"/>
        <end position="309"/>
    </location>
</feature>
<keyword evidence="1" id="KW-0812">Transmembrane</keyword>
<dbReference type="EMBL" id="JAPFFF010000005">
    <property type="protein sequence ID" value="KAK8890293.1"/>
    <property type="molecule type" value="Genomic_DNA"/>
</dbReference>
<evidence type="ECO:0000256" key="2">
    <source>
        <dbReference type="SAM" id="SignalP"/>
    </source>
</evidence>
<evidence type="ECO:0008006" key="5">
    <source>
        <dbReference type="Google" id="ProtNLM"/>
    </source>
</evidence>
<feature type="transmembrane region" description="Helical" evidence="1">
    <location>
        <begin position="321"/>
        <end position="339"/>
    </location>
</feature>
<keyword evidence="1" id="KW-1133">Transmembrane helix</keyword>
<reference evidence="3 4" key="1">
    <citation type="submission" date="2024-04" db="EMBL/GenBank/DDBJ databases">
        <title>Tritrichomonas musculus Genome.</title>
        <authorList>
            <person name="Alves-Ferreira E."/>
            <person name="Grigg M."/>
            <person name="Lorenzi H."/>
            <person name="Galac M."/>
        </authorList>
    </citation>
    <scope>NUCLEOTIDE SEQUENCE [LARGE SCALE GENOMIC DNA]</scope>
    <source>
        <strain evidence="3 4">EAF2021</strain>
    </source>
</reference>
<name>A0ABR2KH56_9EUKA</name>
<feature type="transmembrane region" description="Helical" evidence="1">
    <location>
        <begin position="161"/>
        <end position="185"/>
    </location>
</feature>
<keyword evidence="2" id="KW-0732">Signal</keyword>